<comment type="caution">
    <text evidence="1">The sequence shown here is derived from an EMBL/GenBank/DDBJ whole genome shotgun (WGS) entry which is preliminary data.</text>
</comment>
<gene>
    <name evidence="1" type="ORF">CFO_g1969</name>
</gene>
<dbReference type="Proteomes" id="UP000034841">
    <property type="component" value="Unassembled WGS sequence"/>
</dbReference>
<reference evidence="1 2" key="1">
    <citation type="submission" date="2015-04" db="EMBL/GenBank/DDBJ databases">
        <title>Genome sequence of Ceratocystis platani, a major pathogen of plane trees.</title>
        <authorList>
            <person name="Belbahri L."/>
        </authorList>
    </citation>
    <scope>NUCLEOTIDE SEQUENCE [LARGE SCALE GENOMIC DNA]</scope>
    <source>
        <strain evidence="1 2">CFO</strain>
    </source>
</reference>
<keyword evidence="2" id="KW-1185">Reference proteome</keyword>
<name>A0A0F8B5B4_CERFI</name>
<dbReference type="AlphaFoldDB" id="A0A0F8B5B4"/>
<sequence>MLFAAVDTIAAGIGQDTGGSRVAAGAAAGAAAAATADADKGGIYNAHGRYRQHYGDNATSLVNAEHKSYDWDLP</sequence>
<evidence type="ECO:0000313" key="1">
    <source>
        <dbReference type="EMBL" id="KKF95680.1"/>
    </source>
</evidence>
<dbReference type="EMBL" id="LBBL01000082">
    <property type="protein sequence ID" value="KKF95680.1"/>
    <property type="molecule type" value="Genomic_DNA"/>
</dbReference>
<organism evidence="1 2">
    <name type="scientific">Ceratocystis fimbriata f. sp. platani</name>
    <dbReference type="NCBI Taxonomy" id="88771"/>
    <lineage>
        <taxon>Eukaryota</taxon>
        <taxon>Fungi</taxon>
        <taxon>Dikarya</taxon>
        <taxon>Ascomycota</taxon>
        <taxon>Pezizomycotina</taxon>
        <taxon>Sordariomycetes</taxon>
        <taxon>Hypocreomycetidae</taxon>
        <taxon>Microascales</taxon>
        <taxon>Ceratocystidaceae</taxon>
        <taxon>Ceratocystis</taxon>
    </lineage>
</organism>
<protein>
    <submittedName>
        <fullName evidence="1">Uncharacterized protein</fullName>
    </submittedName>
</protein>
<accession>A0A0F8B5B4</accession>
<evidence type="ECO:0000313" key="2">
    <source>
        <dbReference type="Proteomes" id="UP000034841"/>
    </source>
</evidence>
<proteinExistence type="predicted"/>